<evidence type="ECO:0000313" key="1">
    <source>
        <dbReference type="EMBL" id="GBP74235.1"/>
    </source>
</evidence>
<proteinExistence type="predicted"/>
<accession>A0A4C1YIS4</accession>
<protein>
    <submittedName>
        <fullName evidence="1">Uncharacterized protein</fullName>
    </submittedName>
</protein>
<keyword evidence="2" id="KW-1185">Reference proteome</keyword>
<dbReference type="EMBL" id="BGZK01001200">
    <property type="protein sequence ID" value="GBP74235.1"/>
    <property type="molecule type" value="Genomic_DNA"/>
</dbReference>
<name>A0A4C1YIS4_EUMVA</name>
<evidence type="ECO:0000313" key="2">
    <source>
        <dbReference type="Proteomes" id="UP000299102"/>
    </source>
</evidence>
<organism evidence="1 2">
    <name type="scientific">Eumeta variegata</name>
    <name type="common">Bagworm moth</name>
    <name type="synonym">Eumeta japonica</name>
    <dbReference type="NCBI Taxonomy" id="151549"/>
    <lineage>
        <taxon>Eukaryota</taxon>
        <taxon>Metazoa</taxon>
        <taxon>Ecdysozoa</taxon>
        <taxon>Arthropoda</taxon>
        <taxon>Hexapoda</taxon>
        <taxon>Insecta</taxon>
        <taxon>Pterygota</taxon>
        <taxon>Neoptera</taxon>
        <taxon>Endopterygota</taxon>
        <taxon>Lepidoptera</taxon>
        <taxon>Glossata</taxon>
        <taxon>Ditrysia</taxon>
        <taxon>Tineoidea</taxon>
        <taxon>Psychidae</taxon>
        <taxon>Oiketicinae</taxon>
        <taxon>Eumeta</taxon>
    </lineage>
</organism>
<dbReference type="Proteomes" id="UP000299102">
    <property type="component" value="Unassembled WGS sequence"/>
</dbReference>
<sequence>MRNSLIHYLLNYQKSVATSTTGARHLKARGHLKPRIAAACAPIIDRVTLHASEMHKSVVDSAKVKDKLRPAAGGRRGRARPRVDGRAALTPIGAVRPSRTLRGKYPLHTRYYFNICNVTTKAAKIFCTRSMAKNA</sequence>
<dbReference type="AlphaFoldDB" id="A0A4C1YIS4"/>
<reference evidence="1 2" key="1">
    <citation type="journal article" date="2019" name="Commun. Biol.">
        <title>The bagworm genome reveals a unique fibroin gene that provides high tensile strength.</title>
        <authorList>
            <person name="Kono N."/>
            <person name="Nakamura H."/>
            <person name="Ohtoshi R."/>
            <person name="Tomita M."/>
            <person name="Numata K."/>
            <person name="Arakawa K."/>
        </authorList>
    </citation>
    <scope>NUCLEOTIDE SEQUENCE [LARGE SCALE GENOMIC DNA]</scope>
</reference>
<gene>
    <name evidence="1" type="ORF">EVAR_51633_1</name>
</gene>
<comment type="caution">
    <text evidence="1">The sequence shown here is derived from an EMBL/GenBank/DDBJ whole genome shotgun (WGS) entry which is preliminary data.</text>
</comment>